<proteinExistence type="predicted"/>
<gene>
    <name evidence="1" type="ORF">D358_01195</name>
</gene>
<accession>A0ABC9TPU2</accession>
<evidence type="ECO:0000313" key="1">
    <source>
        <dbReference type="EMBL" id="EPI09450.1"/>
    </source>
</evidence>
<comment type="caution">
    <text evidence="1">The sequence shown here is derived from an EMBL/GenBank/DDBJ whole genome shotgun (WGS) entry which is preliminary data.</text>
</comment>
<dbReference type="Proteomes" id="UP000015750">
    <property type="component" value="Unassembled WGS sequence"/>
</dbReference>
<evidence type="ECO:0008006" key="3">
    <source>
        <dbReference type="Google" id="ProtNLM"/>
    </source>
</evidence>
<reference evidence="1 2" key="1">
    <citation type="submission" date="2013-06" db="EMBL/GenBank/DDBJ databases">
        <authorList>
            <person name="Weinstock G."/>
            <person name="Sodergren E."/>
            <person name="Lobos E.A."/>
            <person name="Fulton L."/>
            <person name="Fulton R."/>
            <person name="Courtney L."/>
            <person name="Fronick C."/>
            <person name="O'Laughlin M."/>
            <person name="Godfrey J."/>
            <person name="Wilson R.M."/>
            <person name="Miner T."/>
            <person name="Farmer C."/>
            <person name="Delehaunty K."/>
            <person name="Cordes M."/>
            <person name="Minx P."/>
            <person name="Tomlinson C."/>
            <person name="Chen J."/>
            <person name="Wollam A."/>
            <person name="Pepin K.H."/>
            <person name="Bhonagiri V."/>
            <person name="Zhang X."/>
            <person name="Warren W."/>
            <person name="Mitreva M."/>
            <person name="Mardis E.R."/>
            <person name="Wilson R.K."/>
        </authorList>
    </citation>
    <scope>NUCLEOTIDE SEQUENCE [LARGE SCALE GENOMIC DNA]</scope>
    <source>
        <strain evidence="1 2">RP2S-4</strain>
    </source>
</reference>
<dbReference type="RefSeq" id="WP_016627236.1">
    <property type="nucleotide sequence ID" value="NZ_KE351861.1"/>
</dbReference>
<organism evidence="1 2">
    <name type="scientific">Enterococcus faecalis RP2S-4</name>
    <dbReference type="NCBI Taxonomy" id="1244145"/>
    <lineage>
        <taxon>Bacteria</taxon>
        <taxon>Bacillati</taxon>
        <taxon>Bacillota</taxon>
        <taxon>Bacilli</taxon>
        <taxon>Lactobacillales</taxon>
        <taxon>Enterococcaceae</taxon>
        <taxon>Enterococcus</taxon>
    </lineage>
</organism>
<dbReference type="AlphaFoldDB" id="A0ABC9TPU2"/>
<sequence length="184" mass="22232">MIVKSTRELTKEEFVNQYMFDFKSLIFKSYNAEKITAKQEKLLECEKKIAVLFYETYKRKKGYPPDEKELGRIVQRNFLDRLKLFRVEYDVISEEKFCGLHTQMVKQKMPLEKFSPDDLSYILGREKKVAANYFLAHDDFPTGYEELMISRSKKAVTHGLEELREEFMERYHKYYKKMERRVVT</sequence>
<name>A0ABC9TPU2_ENTFL</name>
<evidence type="ECO:0000313" key="2">
    <source>
        <dbReference type="Proteomes" id="UP000015750"/>
    </source>
</evidence>
<dbReference type="EMBL" id="ATIR01000031">
    <property type="protein sequence ID" value="EPI09450.1"/>
    <property type="molecule type" value="Genomic_DNA"/>
</dbReference>
<protein>
    <recommendedName>
        <fullName evidence="3">Sigma-70 family RNA polymerase sigma factor</fullName>
    </recommendedName>
</protein>